<organism evidence="2 3">
    <name type="scientific">Lysinibacillus fusiformis</name>
    <dbReference type="NCBI Taxonomy" id="28031"/>
    <lineage>
        <taxon>Bacteria</taxon>
        <taxon>Bacillati</taxon>
        <taxon>Bacillota</taxon>
        <taxon>Bacilli</taxon>
        <taxon>Bacillales</taxon>
        <taxon>Bacillaceae</taxon>
        <taxon>Lysinibacillus</taxon>
    </lineage>
</organism>
<dbReference type="Gene3D" id="3.30.1490.480">
    <property type="entry name" value="Endolytic murein transglycosylase"/>
    <property type="match status" value="1"/>
</dbReference>
<dbReference type="SUPFAM" id="SSF161270">
    <property type="entry name" value="PspA lactotransferrin-binding region"/>
    <property type="match status" value="1"/>
</dbReference>
<feature type="region of interest" description="Disordered" evidence="1">
    <location>
        <begin position="62"/>
        <end position="87"/>
    </location>
</feature>
<protein>
    <recommendedName>
        <fullName evidence="4">Aminodeoxychorismate lyase</fullName>
    </recommendedName>
</protein>
<evidence type="ECO:0000256" key="1">
    <source>
        <dbReference type="SAM" id="MobiDB-lite"/>
    </source>
</evidence>
<dbReference type="EMBL" id="FOEL01000007">
    <property type="protein sequence ID" value="SEQ73313.1"/>
    <property type="molecule type" value="Genomic_DNA"/>
</dbReference>
<evidence type="ECO:0000313" key="3">
    <source>
        <dbReference type="Proteomes" id="UP000199410"/>
    </source>
</evidence>
<comment type="caution">
    <text evidence="2">The sequence shown here is derived from an EMBL/GenBank/DDBJ whole genome shotgun (WGS) entry which is preliminary data.</text>
</comment>
<evidence type="ECO:0008006" key="4">
    <source>
        <dbReference type="Google" id="ProtNLM"/>
    </source>
</evidence>
<evidence type="ECO:0000313" key="2">
    <source>
        <dbReference type="EMBL" id="SEQ73313.1"/>
    </source>
</evidence>
<proteinExistence type="predicted"/>
<dbReference type="Proteomes" id="UP000199410">
    <property type="component" value="Unassembled WGS sequence"/>
</dbReference>
<dbReference type="AlphaFoldDB" id="A0A1H9IFE9"/>
<reference evidence="2 3" key="1">
    <citation type="submission" date="2016-10" db="EMBL/GenBank/DDBJ databases">
        <authorList>
            <person name="Varghese N."/>
            <person name="Submissions S."/>
        </authorList>
    </citation>
    <scope>NUCLEOTIDE SEQUENCE [LARGE SCALE GENOMIC DNA]</scope>
    <source>
        <strain evidence="2 3">TC-13</strain>
    </source>
</reference>
<accession>A0A1H9IFE9</accession>
<sequence length="158" mass="17212">MNKSSIRSFGVAIFLVGAILALASRFDVNIGLPEKDSSNQQQVEELQNKLNQANQEIAALKKQVHTTEETTTADSSEPSVKEDTNADDTTMTLQIYSGITPYIVAQKLEDGGIISNSVEMELLLANAKYARSLQIGSYEVNSSMSLEEIAKLITGKKQ</sequence>
<gene>
    <name evidence="2" type="ORF">SAMN02787113_02270</name>
</gene>
<name>A0A1H9IFE9_9BACI</name>
<dbReference type="RefSeq" id="WP_089986117.1">
    <property type="nucleotide sequence ID" value="NZ_BJOM01000015.1"/>
</dbReference>